<feature type="coiled-coil region" evidence="1">
    <location>
        <begin position="68"/>
        <end position="95"/>
    </location>
</feature>
<dbReference type="Proteomes" id="UP001157006">
    <property type="component" value="Chromosome 4"/>
</dbReference>
<dbReference type="AlphaFoldDB" id="A0AAV1AH94"/>
<gene>
    <name evidence="2" type="ORF">VFH_IV146080</name>
</gene>
<evidence type="ECO:0000256" key="1">
    <source>
        <dbReference type="SAM" id="Coils"/>
    </source>
</evidence>
<organism evidence="2 3">
    <name type="scientific">Vicia faba</name>
    <name type="common">Broad bean</name>
    <name type="synonym">Faba vulgaris</name>
    <dbReference type="NCBI Taxonomy" id="3906"/>
    <lineage>
        <taxon>Eukaryota</taxon>
        <taxon>Viridiplantae</taxon>
        <taxon>Streptophyta</taxon>
        <taxon>Embryophyta</taxon>
        <taxon>Tracheophyta</taxon>
        <taxon>Spermatophyta</taxon>
        <taxon>Magnoliopsida</taxon>
        <taxon>eudicotyledons</taxon>
        <taxon>Gunneridae</taxon>
        <taxon>Pentapetalae</taxon>
        <taxon>rosids</taxon>
        <taxon>fabids</taxon>
        <taxon>Fabales</taxon>
        <taxon>Fabaceae</taxon>
        <taxon>Papilionoideae</taxon>
        <taxon>50 kb inversion clade</taxon>
        <taxon>NPAAA clade</taxon>
        <taxon>Hologalegina</taxon>
        <taxon>IRL clade</taxon>
        <taxon>Fabeae</taxon>
        <taxon>Vicia</taxon>
    </lineage>
</organism>
<evidence type="ECO:0000313" key="2">
    <source>
        <dbReference type="EMBL" id="CAI8609697.1"/>
    </source>
</evidence>
<protein>
    <submittedName>
        <fullName evidence="2">Uncharacterized protein</fullName>
    </submittedName>
</protein>
<accession>A0AAV1AH94</accession>
<evidence type="ECO:0000313" key="3">
    <source>
        <dbReference type="Proteomes" id="UP001157006"/>
    </source>
</evidence>
<sequence length="236" mass="26607">MKMKELGIWRMGELVQGCGLGKSLDRSLMEIFWVQQPYIQWIKERNKDRRWPFAIEKPLYPQEPDQPDDVLNRDYELLQAQNQRLLEERETMEVKCLVATQEKTKLAHILKRFKGEMPSVAKKRSRSEHNHVSVENHWKIVAEIEKKYKQKCRDCEILKAFKADLEKRSAATTDEVNGTLNPPLGDAGNLVGAIVNNHAANPSGQNLNGNAGVNLGNGSAVNLGTLAGNNQGIPVI</sequence>
<reference evidence="2 3" key="1">
    <citation type="submission" date="2023-01" db="EMBL/GenBank/DDBJ databases">
        <authorList>
            <person name="Kreplak J."/>
        </authorList>
    </citation>
    <scope>NUCLEOTIDE SEQUENCE [LARGE SCALE GENOMIC DNA]</scope>
</reference>
<keyword evidence="3" id="KW-1185">Reference proteome</keyword>
<keyword evidence="1" id="KW-0175">Coiled coil</keyword>
<dbReference type="EMBL" id="OX451739">
    <property type="protein sequence ID" value="CAI8609697.1"/>
    <property type="molecule type" value="Genomic_DNA"/>
</dbReference>
<name>A0AAV1AH94_VICFA</name>
<proteinExistence type="predicted"/>